<dbReference type="SUPFAM" id="SSF53335">
    <property type="entry name" value="S-adenosyl-L-methionine-dependent methyltransferases"/>
    <property type="match status" value="1"/>
</dbReference>
<keyword evidence="1" id="KW-0489">Methyltransferase</keyword>
<dbReference type="Gene3D" id="3.40.50.150">
    <property type="entry name" value="Vaccinia Virus protein VP39"/>
    <property type="match status" value="1"/>
</dbReference>
<evidence type="ECO:0000313" key="2">
    <source>
        <dbReference type="Proteomes" id="UP000886886"/>
    </source>
</evidence>
<dbReference type="PANTHER" id="PTHR35276">
    <property type="entry name" value="S-ADENOSYL-L-METHIONINE-DEPENDENT METHYLTRANSFERASES SUPERFAMILY PROTEIN"/>
    <property type="match status" value="1"/>
</dbReference>
<gene>
    <name evidence="1" type="ORF">IAB26_11875</name>
</gene>
<name>A0A9D1D229_9FIRM</name>
<dbReference type="AlphaFoldDB" id="A0A9D1D229"/>
<dbReference type="Proteomes" id="UP000886886">
    <property type="component" value="Unassembled WGS sequence"/>
</dbReference>
<sequence length="187" mass="20976">MNNYQVTQWCRHFMEEAVAEGDLCIDATMGNGHDTCLLSRLAGSQGHVYAFDIQPQAVENTRRRLIQEHCPENYTLLCQSHTNLDTYVSPESVSLITFNFGYLPGGDHKLATSAKSSVLAIQKGLPLLKRGGRMVLCIYSGGDTGFEERDAILSFLKTLPSREYLVIKSDYYNRPNHPPIPVLILRL</sequence>
<dbReference type="EMBL" id="DVFT01000175">
    <property type="protein sequence ID" value="HIQ97248.1"/>
    <property type="molecule type" value="Genomic_DNA"/>
</dbReference>
<dbReference type="CDD" id="cd02440">
    <property type="entry name" value="AdoMet_MTases"/>
    <property type="match status" value="1"/>
</dbReference>
<evidence type="ECO:0000313" key="1">
    <source>
        <dbReference type="EMBL" id="HIQ97248.1"/>
    </source>
</evidence>
<keyword evidence="1" id="KW-0808">Transferase</keyword>
<dbReference type="GO" id="GO:0032259">
    <property type="term" value="P:methylation"/>
    <property type="evidence" value="ECO:0007669"/>
    <property type="project" value="UniProtKB-KW"/>
</dbReference>
<dbReference type="InterPro" id="IPR029063">
    <property type="entry name" value="SAM-dependent_MTases_sf"/>
</dbReference>
<comment type="caution">
    <text evidence="1">The sequence shown here is derived from an EMBL/GenBank/DDBJ whole genome shotgun (WGS) entry which is preliminary data.</text>
</comment>
<dbReference type="InterPro" id="IPR010719">
    <property type="entry name" value="MnmM_MeTrfase"/>
</dbReference>
<accession>A0A9D1D229</accession>
<reference evidence="1" key="1">
    <citation type="submission" date="2020-10" db="EMBL/GenBank/DDBJ databases">
        <authorList>
            <person name="Gilroy R."/>
        </authorList>
    </citation>
    <scope>NUCLEOTIDE SEQUENCE</scope>
    <source>
        <strain evidence="1">ChiSjej3B21-11622</strain>
    </source>
</reference>
<organism evidence="1 2">
    <name type="scientific">Candidatus Limivivens merdigallinarum</name>
    <dbReference type="NCBI Taxonomy" id="2840859"/>
    <lineage>
        <taxon>Bacteria</taxon>
        <taxon>Bacillati</taxon>
        <taxon>Bacillota</taxon>
        <taxon>Clostridia</taxon>
        <taxon>Lachnospirales</taxon>
        <taxon>Lachnospiraceae</taxon>
        <taxon>Lachnospiraceae incertae sedis</taxon>
        <taxon>Candidatus Limivivens</taxon>
    </lineage>
</organism>
<proteinExistence type="predicted"/>
<dbReference type="GO" id="GO:0008168">
    <property type="term" value="F:methyltransferase activity"/>
    <property type="evidence" value="ECO:0007669"/>
    <property type="project" value="UniProtKB-KW"/>
</dbReference>
<dbReference type="Pfam" id="PF06962">
    <property type="entry name" value="rRNA_methylase"/>
    <property type="match status" value="1"/>
</dbReference>
<protein>
    <submittedName>
        <fullName evidence="1">Class I SAM-dependent methyltransferase</fullName>
    </submittedName>
</protein>
<dbReference type="PANTHER" id="PTHR35276:SF1">
    <property type="entry name" value="TRNA (MNM(5)S(2)U34)-METHYLTRANSFERASE, CHLOROPLASTIC"/>
    <property type="match status" value="1"/>
</dbReference>
<reference evidence="1" key="2">
    <citation type="journal article" date="2021" name="PeerJ">
        <title>Extensive microbial diversity within the chicken gut microbiome revealed by metagenomics and culture.</title>
        <authorList>
            <person name="Gilroy R."/>
            <person name="Ravi A."/>
            <person name="Getino M."/>
            <person name="Pursley I."/>
            <person name="Horton D.L."/>
            <person name="Alikhan N.F."/>
            <person name="Baker D."/>
            <person name="Gharbi K."/>
            <person name="Hall N."/>
            <person name="Watson M."/>
            <person name="Adriaenssens E.M."/>
            <person name="Foster-Nyarko E."/>
            <person name="Jarju S."/>
            <person name="Secka A."/>
            <person name="Antonio M."/>
            <person name="Oren A."/>
            <person name="Chaudhuri R.R."/>
            <person name="La Ragione R."/>
            <person name="Hildebrand F."/>
            <person name="Pallen M.J."/>
        </authorList>
    </citation>
    <scope>NUCLEOTIDE SEQUENCE</scope>
    <source>
        <strain evidence="1">ChiSjej3B21-11622</strain>
    </source>
</reference>